<keyword evidence="7" id="KW-0812">Transmembrane</keyword>
<dbReference type="GO" id="GO:0005886">
    <property type="term" value="C:plasma membrane"/>
    <property type="evidence" value="ECO:0007669"/>
    <property type="project" value="UniProtKB-SubCell"/>
</dbReference>
<dbReference type="Pfam" id="PF04464">
    <property type="entry name" value="Glyphos_transf"/>
    <property type="match status" value="1"/>
</dbReference>
<comment type="similarity">
    <text evidence="2">Belongs to the CDP-glycerol glycerophosphotransferase family.</text>
</comment>
<dbReference type="InterPro" id="IPR043149">
    <property type="entry name" value="TagF_N"/>
</dbReference>
<dbReference type="RefSeq" id="WP_010264937.1">
    <property type="nucleotide sequence ID" value="NZ_CAEG01000015.1"/>
</dbReference>
<evidence type="ECO:0000256" key="5">
    <source>
        <dbReference type="ARBA" id="ARBA00022944"/>
    </source>
</evidence>
<dbReference type="GO" id="GO:0047355">
    <property type="term" value="F:CDP-glycerol glycerophosphotransferase activity"/>
    <property type="evidence" value="ECO:0007669"/>
    <property type="project" value="InterPro"/>
</dbReference>
<evidence type="ECO:0000313" key="9">
    <source>
        <dbReference type="Proteomes" id="UP000183253"/>
    </source>
</evidence>
<dbReference type="STRING" id="1033731.SAMN05444145_108102"/>
<dbReference type="InterPro" id="IPR043148">
    <property type="entry name" value="TagF_C"/>
</dbReference>
<evidence type="ECO:0000256" key="6">
    <source>
        <dbReference type="ARBA" id="ARBA00023136"/>
    </source>
</evidence>
<gene>
    <name evidence="8" type="ORF">SAMN05444145_108102</name>
</gene>
<dbReference type="Gene3D" id="3.40.50.11820">
    <property type="match status" value="1"/>
</dbReference>
<dbReference type="PANTHER" id="PTHR37316">
    <property type="entry name" value="TEICHOIC ACID GLYCEROL-PHOSPHATE PRIMASE"/>
    <property type="match status" value="1"/>
</dbReference>
<proteinExistence type="inferred from homology"/>
<evidence type="ECO:0000256" key="1">
    <source>
        <dbReference type="ARBA" id="ARBA00004202"/>
    </source>
</evidence>
<keyword evidence="3" id="KW-1003">Cell membrane</keyword>
<evidence type="ECO:0000256" key="4">
    <source>
        <dbReference type="ARBA" id="ARBA00022679"/>
    </source>
</evidence>
<comment type="subcellular location">
    <subcellularLocation>
        <location evidence="1">Cell membrane</location>
        <topology evidence="1">Peripheral membrane protein</topology>
    </subcellularLocation>
</comment>
<accession>A0A1H4EW67</accession>
<keyword evidence="6 7" id="KW-0472">Membrane</keyword>
<evidence type="ECO:0000256" key="3">
    <source>
        <dbReference type="ARBA" id="ARBA00022475"/>
    </source>
</evidence>
<name>A0A1H4EW67_9BACT</name>
<keyword evidence="7" id="KW-1133">Transmembrane helix</keyword>
<protein>
    <submittedName>
        <fullName evidence="8">CDP-glycerol glycerophosphotransferase</fullName>
    </submittedName>
</protein>
<evidence type="ECO:0000313" key="8">
    <source>
        <dbReference type="EMBL" id="SEA88888.1"/>
    </source>
</evidence>
<dbReference type="SUPFAM" id="SSF53756">
    <property type="entry name" value="UDP-Glycosyltransferase/glycogen phosphorylase"/>
    <property type="match status" value="1"/>
</dbReference>
<feature type="transmembrane region" description="Helical" evidence="7">
    <location>
        <begin position="21"/>
        <end position="41"/>
    </location>
</feature>
<dbReference type="InterPro" id="IPR007554">
    <property type="entry name" value="Glycerophosphate_synth"/>
</dbReference>
<dbReference type="PANTHER" id="PTHR37316:SF3">
    <property type="entry name" value="TEICHOIC ACID GLYCEROL-PHOSPHATE TRANSFERASE"/>
    <property type="match status" value="1"/>
</dbReference>
<dbReference type="Proteomes" id="UP000183253">
    <property type="component" value="Unassembled WGS sequence"/>
</dbReference>
<dbReference type="EMBL" id="FNRI01000008">
    <property type="protein sequence ID" value="SEA88888.1"/>
    <property type="molecule type" value="Genomic_DNA"/>
</dbReference>
<dbReference type="AlphaFoldDB" id="A0A1H4EW67"/>
<evidence type="ECO:0000256" key="7">
    <source>
        <dbReference type="SAM" id="Phobius"/>
    </source>
</evidence>
<reference evidence="8 9" key="1">
    <citation type="submission" date="2016-10" db="EMBL/GenBank/DDBJ databases">
        <authorList>
            <person name="de Groot N.N."/>
        </authorList>
    </citation>
    <scope>NUCLEOTIDE SEQUENCE [LARGE SCALE GENOMIC DNA]</scope>
    <source>
        <strain evidence="8 9">DSM 25383</strain>
    </source>
</reference>
<keyword evidence="5" id="KW-0777">Teichoic acid biosynthesis</keyword>
<sequence>MRIYNGMWRTKLKNRIKSSRFLYGLYFYFGSAAVRLLRLFIVPRNDLVLFVCFGGKKYDDSPRAVYEWMLRDDECSGLHFVWAFEKPSQQDVPGAEKVRIDSFAYYVQALRAGCWVTNSGVERGLSFKPRSTFLLNTWHGTPIKKIGQDALNKKECYEIRSRYKENVMLAQGKYEADIFSRAFGIDRDKYAVVGLPRNDGLSDRSDETYRTCRKKLGLPENKKVILYAPTFREFDRDKHLNITLAPPIDFAKWEASLGGEYLVLFRAHYEVARILNVSGASDFVHDVSDYPRLNDLILASDLLISDYSSIFFDYAIQEKPMLCFAYDYEKYRDTRGMYFDLRTEIPGGIVTTEQELLNALTSLDYSENIAETVRFRDKFIDTYGDASHRTVEIIKSELRKRA</sequence>
<keyword evidence="4 8" id="KW-0808">Transferase</keyword>
<dbReference type="InterPro" id="IPR051612">
    <property type="entry name" value="Teichoic_Acid_Biosynth"/>
</dbReference>
<organism evidence="8 9">
    <name type="scientific">Alistipes timonensis JC136</name>
    <dbReference type="NCBI Taxonomy" id="1033731"/>
    <lineage>
        <taxon>Bacteria</taxon>
        <taxon>Pseudomonadati</taxon>
        <taxon>Bacteroidota</taxon>
        <taxon>Bacteroidia</taxon>
        <taxon>Bacteroidales</taxon>
        <taxon>Rikenellaceae</taxon>
        <taxon>Alistipes</taxon>
    </lineage>
</organism>
<dbReference type="Gene3D" id="3.40.50.12580">
    <property type="match status" value="1"/>
</dbReference>
<keyword evidence="9" id="KW-1185">Reference proteome</keyword>
<dbReference type="GO" id="GO:0019350">
    <property type="term" value="P:teichoic acid biosynthetic process"/>
    <property type="evidence" value="ECO:0007669"/>
    <property type="project" value="UniProtKB-KW"/>
</dbReference>
<dbReference type="OrthoDB" id="9811865at2"/>
<evidence type="ECO:0000256" key="2">
    <source>
        <dbReference type="ARBA" id="ARBA00010488"/>
    </source>
</evidence>